<dbReference type="GO" id="GO:0008017">
    <property type="term" value="F:microtubule binding"/>
    <property type="evidence" value="ECO:0007669"/>
    <property type="project" value="TreeGrafter"/>
</dbReference>
<dbReference type="GO" id="GO:0003924">
    <property type="term" value="F:GTPase activity"/>
    <property type="evidence" value="ECO:0007669"/>
    <property type="project" value="TreeGrafter"/>
</dbReference>
<reference evidence="2" key="2">
    <citation type="submission" date="2023-05" db="EMBL/GenBank/DDBJ databases">
        <authorList>
            <person name="Fouks B."/>
        </authorList>
    </citation>
    <scope>NUCLEOTIDE SEQUENCE</scope>
    <source>
        <strain evidence="2">Stay&amp;Tobe</strain>
        <tissue evidence="2">Testes</tissue>
    </source>
</reference>
<dbReference type="PANTHER" id="PTHR11566">
    <property type="entry name" value="DYNAMIN"/>
    <property type="match status" value="1"/>
</dbReference>
<dbReference type="PROSITE" id="PS51718">
    <property type="entry name" value="G_DYNAMIN_2"/>
    <property type="match status" value="1"/>
</dbReference>
<feature type="domain" description="Dynamin-type G" evidence="1">
    <location>
        <begin position="32"/>
        <end position="95"/>
    </location>
</feature>
<dbReference type="GO" id="GO:0005739">
    <property type="term" value="C:mitochondrion"/>
    <property type="evidence" value="ECO:0007669"/>
    <property type="project" value="TreeGrafter"/>
</dbReference>
<evidence type="ECO:0000313" key="2">
    <source>
        <dbReference type="EMBL" id="KAJ9595854.1"/>
    </source>
</evidence>
<dbReference type="EMBL" id="JASPKZ010002309">
    <property type="protein sequence ID" value="KAJ9595854.1"/>
    <property type="molecule type" value="Genomic_DNA"/>
</dbReference>
<evidence type="ECO:0000259" key="1">
    <source>
        <dbReference type="PROSITE" id="PS51718"/>
    </source>
</evidence>
<dbReference type="InterPro" id="IPR022812">
    <property type="entry name" value="Dynamin"/>
</dbReference>
<dbReference type="Proteomes" id="UP001233999">
    <property type="component" value="Unassembled WGS sequence"/>
</dbReference>
<feature type="non-terminal residue" evidence="2">
    <location>
        <position position="1"/>
    </location>
</feature>
<sequence>KISSFYNSANMEALIPVINKLQDVFNTVGADAIQLPQIIVVGTQSSGKSSVIESLVGRSFLPRGTGIVTRRPLVLQLVYCPKEDKEHRSAELDST</sequence>
<dbReference type="PANTHER" id="PTHR11566:SF21">
    <property type="entry name" value="DYNAMIN RELATED PROTEIN 1, ISOFORM A"/>
    <property type="match status" value="1"/>
</dbReference>
<dbReference type="InterPro" id="IPR027417">
    <property type="entry name" value="P-loop_NTPase"/>
</dbReference>
<dbReference type="PROSITE" id="PS00410">
    <property type="entry name" value="G_DYNAMIN_1"/>
    <property type="match status" value="1"/>
</dbReference>
<dbReference type="InterPro" id="IPR030381">
    <property type="entry name" value="G_DYNAMIN_dom"/>
</dbReference>
<dbReference type="SUPFAM" id="SSF52540">
    <property type="entry name" value="P-loop containing nucleoside triphosphate hydrolases"/>
    <property type="match status" value="1"/>
</dbReference>
<dbReference type="GO" id="GO:0016559">
    <property type="term" value="P:peroxisome fission"/>
    <property type="evidence" value="ECO:0007669"/>
    <property type="project" value="TreeGrafter"/>
</dbReference>
<gene>
    <name evidence="2" type="ORF">L9F63_012956</name>
</gene>
<dbReference type="AlphaFoldDB" id="A0AAD8AB80"/>
<dbReference type="GO" id="GO:0048312">
    <property type="term" value="P:intracellular distribution of mitochondria"/>
    <property type="evidence" value="ECO:0007669"/>
    <property type="project" value="TreeGrafter"/>
</dbReference>
<dbReference type="GO" id="GO:0016020">
    <property type="term" value="C:membrane"/>
    <property type="evidence" value="ECO:0007669"/>
    <property type="project" value="TreeGrafter"/>
</dbReference>
<dbReference type="GO" id="GO:0005874">
    <property type="term" value="C:microtubule"/>
    <property type="evidence" value="ECO:0007669"/>
    <property type="project" value="TreeGrafter"/>
</dbReference>
<dbReference type="GO" id="GO:0000266">
    <property type="term" value="P:mitochondrial fission"/>
    <property type="evidence" value="ECO:0007669"/>
    <property type="project" value="TreeGrafter"/>
</dbReference>
<protein>
    <recommendedName>
        <fullName evidence="1">Dynamin-type G domain-containing protein</fullName>
    </recommendedName>
</protein>
<dbReference type="InterPro" id="IPR045063">
    <property type="entry name" value="Dynamin_N"/>
</dbReference>
<evidence type="ECO:0000313" key="3">
    <source>
        <dbReference type="Proteomes" id="UP001233999"/>
    </source>
</evidence>
<dbReference type="InterPro" id="IPR019762">
    <property type="entry name" value="Dynamin_GTPase_CS"/>
</dbReference>
<dbReference type="Gene3D" id="3.40.50.300">
    <property type="entry name" value="P-loop containing nucleotide triphosphate hydrolases"/>
    <property type="match status" value="1"/>
</dbReference>
<reference evidence="2" key="1">
    <citation type="journal article" date="2023" name="IScience">
        <title>Live-bearing cockroach genome reveals convergent evolutionary mechanisms linked to viviparity in insects and beyond.</title>
        <authorList>
            <person name="Fouks B."/>
            <person name="Harrison M.C."/>
            <person name="Mikhailova A.A."/>
            <person name="Marchal E."/>
            <person name="English S."/>
            <person name="Carruthers M."/>
            <person name="Jennings E.C."/>
            <person name="Chiamaka E.L."/>
            <person name="Frigard R.A."/>
            <person name="Pippel M."/>
            <person name="Attardo G.M."/>
            <person name="Benoit J.B."/>
            <person name="Bornberg-Bauer E."/>
            <person name="Tobe S.S."/>
        </authorList>
    </citation>
    <scope>NUCLEOTIDE SEQUENCE</scope>
    <source>
        <strain evidence="2">Stay&amp;Tobe</strain>
    </source>
</reference>
<dbReference type="GO" id="GO:0005525">
    <property type="term" value="F:GTP binding"/>
    <property type="evidence" value="ECO:0007669"/>
    <property type="project" value="InterPro"/>
</dbReference>
<proteinExistence type="predicted"/>
<dbReference type="PRINTS" id="PR00195">
    <property type="entry name" value="DYNAMIN"/>
</dbReference>
<keyword evidence="3" id="KW-1185">Reference proteome</keyword>
<organism evidence="2 3">
    <name type="scientific">Diploptera punctata</name>
    <name type="common">Pacific beetle cockroach</name>
    <dbReference type="NCBI Taxonomy" id="6984"/>
    <lineage>
        <taxon>Eukaryota</taxon>
        <taxon>Metazoa</taxon>
        <taxon>Ecdysozoa</taxon>
        <taxon>Arthropoda</taxon>
        <taxon>Hexapoda</taxon>
        <taxon>Insecta</taxon>
        <taxon>Pterygota</taxon>
        <taxon>Neoptera</taxon>
        <taxon>Polyneoptera</taxon>
        <taxon>Dictyoptera</taxon>
        <taxon>Blattodea</taxon>
        <taxon>Blaberoidea</taxon>
        <taxon>Blaberidae</taxon>
        <taxon>Diplopterinae</taxon>
        <taxon>Diploptera</taxon>
    </lineage>
</organism>
<name>A0AAD8AB80_DIPPU</name>
<comment type="caution">
    <text evidence="2">The sequence shown here is derived from an EMBL/GenBank/DDBJ whole genome shotgun (WGS) entry which is preliminary data.</text>
</comment>
<feature type="non-terminal residue" evidence="2">
    <location>
        <position position="95"/>
    </location>
</feature>
<dbReference type="Pfam" id="PF00350">
    <property type="entry name" value="Dynamin_N"/>
    <property type="match status" value="1"/>
</dbReference>
<accession>A0AAD8AB80</accession>
<dbReference type="GO" id="GO:0006897">
    <property type="term" value="P:endocytosis"/>
    <property type="evidence" value="ECO:0007669"/>
    <property type="project" value="TreeGrafter"/>
</dbReference>